<protein>
    <recommendedName>
        <fullName evidence="1">Endonuclease/exonuclease/phosphatase domain-containing protein</fullName>
    </recommendedName>
</protein>
<sequence>MTEKLAPLTTCWTPNNVTSSVEKSISISSYNMLAQVYVNTTQFPYCPRRYLRRKHRLALTKNLLQSLQVDILCLQEVDCYNEIETCLREKGYQGVFQLRGGTKKDGCAIFFRSDKLELAAQHSWDCDQIRLPIVQPFCHQDWNPYLDVRHKRNNIGQCIWLRWKQEPKVSFCIANVHLFWDPIHEDVKLLQALQAVHEIDEFIHRCKADSDKNEETIDVFLMGDFNTSPGTPVYSLLTNGQVTWQGREEEEMMESSYLHRSKTVQVHNYDSDYHERREEDSWNNNHNNIMSSWSPIFARHATISIPFCFQSAICSVLGKEIEWSNRTEKFTDTIDYIFYTGRCMKPVQVIPCPELLQRYDHYLPNENFPSDHIPLGCRFELVPNE</sequence>
<dbReference type="InterPro" id="IPR036691">
    <property type="entry name" value="Endo/exonu/phosph_ase_sf"/>
</dbReference>
<dbReference type="AlphaFoldDB" id="A0AAV9ILX4"/>
<feature type="domain" description="Endonuclease/exonuclease/phosphatase" evidence="1">
    <location>
        <begin position="29"/>
        <end position="372"/>
    </location>
</feature>
<evidence type="ECO:0000259" key="1">
    <source>
        <dbReference type="Pfam" id="PF03372"/>
    </source>
</evidence>
<name>A0AAV9ILX4_9RHOD</name>
<accession>A0AAV9ILX4</accession>
<dbReference type="SUPFAM" id="SSF56219">
    <property type="entry name" value="DNase I-like"/>
    <property type="match status" value="1"/>
</dbReference>
<dbReference type="Pfam" id="PF03372">
    <property type="entry name" value="Exo_endo_phos"/>
    <property type="match status" value="1"/>
</dbReference>
<evidence type="ECO:0000313" key="3">
    <source>
        <dbReference type="Proteomes" id="UP001300502"/>
    </source>
</evidence>
<comment type="caution">
    <text evidence="2">The sequence shown here is derived from an EMBL/GenBank/DDBJ whole genome shotgun (WGS) entry which is preliminary data.</text>
</comment>
<dbReference type="PANTHER" id="PTHR12121:SF36">
    <property type="entry name" value="ENDONUCLEASE_EXONUCLEASE_PHOSPHATASE DOMAIN-CONTAINING PROTEIN"/>
    <property type="match status" value="1"/>
</dbReference>
<dbReference type="EMBL" id="JANCYU010000062">
    <property type="protein sequence ID" value="KAK4528294.1"/>
    <property type="molecule type" value="Genomic_DNA"/>
</dbReference>
<proteinExistence type="predicted"/>
<dbReference type="PANTHER" id="PTHR12121">
    <property type="entry name" value="CARBON CATABOLITE REPRESSOR PROTEIN 4"/>
    <property type="match status" value="1"/>
</dbReference>
<dbReference type="InterPro" id="IPR050410">
    <property type="entry name" value="CCR4/nocturin_mRNA_transcr"/>
</dbReference>
<dbReference type="Proteomes" id="UP001300502">
    <property type="component" value="Unassembled WGS sequence"/>
</dbReference>
<evidence type="ECO:0000313" key="2">
    <source>
        <dbReference type="EMBL" id="KAK4528294.1"/>
    </source>
</evidence>
<reference evidence="2 3" key="1">
    <citation type="submission" date="2022-07" db="EMBL/GenBank/DDBJ databases">
        <title>Genome-wide signatures of adaptation to extreme environments.</title>
        <authorList>
            <person name="Cho C.H."/>
            <person name="Yoon H.S."/>
        </authorList>
    </citation>
    <scope>NUCLEOTIDE SEQUENCE [LARGE SCALE GENOMIC DNA]</scope>
    <source>
        <strain evidence="2 3">108.79 E11</strain>
    </source>
</reference>
<dbReference type="GO" id="GO:0000175">
    <property type="term" value="F:3'-5'-RNA exonuclease activity"/>
    <property type="evidence" value="ECO:0007669"/>
    <property type="project" value="TreeGrafter"/>
</dbReference>
<gene>
    <name evidence="2" type="ORF">GAYE_SCF54G6231</name>
</gene>
<keyword evidence="3" id="KW-1185">Reference proteome</keyword>
<dbReference type="InterPro" id="IPR005135">
    <property type="entry name" value="Endo/exonuclease/phosphatase"/>
</dbReference>
<dbReference type="Gene3D" id="3.60.10.10">
    <property type="entry name" value="Endonuclease/exonuclease/phosphatase"/>
    <property type="match status" value="1"/>
</dbReference>
<organism evidence="2 3">
    <name type="scientific">Galdieria yellowstonensis</name>
    <dbReference type="NCBI Taxonomy" id="3028027"/>
    <lineage>
        <taxon>Eukaryota</taxon>
        <taxon>Rhodophyta</taxon>
        <taxon>Bangiophyceae</taxon>
        <taxon>Galdieriales</taxon>
        <taxon>Galdieriaceae</taxon>
        <taxon>Galdieria</taxon>
    </lineage>
</organism>